<keyword evidence="2 5" id="KW-0812">Transmembrane</keyword>
<keyword evidence="3 5" id="KW-1133">Transmembrane helix</keyword>
<feature type="domain" description="Amino acid permease/ SLC12A" evidence="6">
    <location>
        <begin position="31"/>
        <end position="474"/>
    </location>
</feature>
<evidence type="ECO:0000259" key="6">
    <source>
        <dbReference type="Pfam" id="PF00324"/>
    </source>
</evidence>
<dbReference type="InterPro" id="IPR050367">
    <property type="entry name" value="APC_superfamily"/>
</dbReference>
<feature type="transmembrane region" description="Helical" evidence="5">
    <location>
        <begin position="20"/>
        <end position="46"/>
    </location>
</feature>
<feature type="transmembrane region" description="Helical" evidence="5">
    <location>
        <begin position="242"/>
        <end position="273"/>
    </location>
</feature>
<dbReference type="Gene3D" id="1.20.1740.10">
    <property type="entry name" value="Amino acid/polyamine transporter I"/>
    <property type="match status" value="1"/>
</dbReference>
<dbReference type="InterPro" id="IPR004841">
    <property type="entry name" value="AA-permease/SLC12A_dom"/>
</dbReference>
<feature type="transmembrane region" description="Helical" evidence="5">
    <location>
        <begin position="135"/>
        <end position="152"/>
    </location>
</feature>
<protein>
    <submittedName>
        <fullName evidence="7">Amino acid/polyamine/organocation transporter (APC superfamily)</fullName>
    </submittedName>
</protein>
<name>A0A4Q8AET4_9MICC</name>
<comment type="caution">
    <text evidence="7">The sequence shown here is derived from an EMBL/GenBank/DDBJ whole genome shotgun (WGS) entry which is preliminary data.</text>
</comment>
<dbReference type="PANTHER" id="PTHR42770">
    <property type="entry name" value="AMINO ACID TRANSPORTER-RELATED"/>
    <property type="match status" value="1"/>
</dbReference>
<gene>
    <name evidence="7" type="ORF">EV380_2350</name>
</gene>
<sequence length="494" mass="51155">MSGTRTAPTAERNSLSTGRLGIWGIVFLVASAAAPLTVVVSAAPMAFRLGGIGAPGAMLLCGAILALFAAGFTAMSTHVPNAGAFYAYALHGLGKSAGVGLAFVTAYAYAFLCFCFYAFIGFFGELVLTEWFGSAPSWWVIALASAAAVALLGMRQVDVGAKVLAVLVTAEVAILLVIAVAVLIIGGPEAPSAAGFDPRNILAGGGIGMLLVIGFGAFLGFEGTAIYAEEAKRPGRTIPRATYLVVALLAAFYAFTFWILTLAFGVEGVLAFAAGDNFESMVFAATTQFVGPLAAGVVQVLIVTSFFACILAFHNACTRYLFSLGREGILPSTLGRTHRVHKAPATASLALSAACIAGIGIAGIGIAAVFVTDAYLGLAVWTYATGVLGLVFGQALAAVAVVAFFARDRRGHSPWRVVVAPVLGAAGLIAAVTLIVIHFDLTTGMNGAINWVLILPTPLLFIAGMIYERILKTRRPALWAALGRTEKPVERQAD</sequence>
<accession>A0A4Q8AET4</accession>
<feature type="transmembrane region" description="Helical" evidence="5">
    <location>
        <begin position="96"/>
        <end position="123"/>
    </location>
</feature>
<feature type="transmembrane region" description="Helical" evidence="5">
    <location>
        <begin position="201"/>
        <end position="221"/>
    </location>
</feature>
<dbReference type="AlphaFoldDB" id="A0A4Q8AET4"/>
<comment type="subcellular location">
    <subcellularLocation>
        <location evidence="1">Membrane</location>
        <topology evidence="1">Multi-pass membrane protein</topology>
    </subcellularLocation>
</comment>
<feature type="transmembrane region" description="Helical" evidence="5">
    <location>
        <begin position="164"/>
        <end position="186"/>
    </location>
</feature>
<feature type="transmembrane region" description="Helical" evidence="5">
    <location>
        <begin position="449"/>
        <end position="467"/>
    </location>
</feature>
<evidence type="ECO:0000256" key="2">
    <source>
        <dbReference type="ARBA" id="ARBA00022692"/>
    </source>
</evidence>
<evidence type="ECO:0000313" key="7">
    <source>
        <dbReference type="EMBL" id="RZU62748.1"/>
    </source>
</evidence>
<dbReference type="RefSeq" id="WP_130451281.1">
    <property type="nucleotide sequence ID" value="NZ_SHLA01000001.1"/>
</dbReference>
<feature type="transmembrane region" description="Helical" evidence="5">
    <location>
        <begin position="293"/>
        <end position="313"/>
    </location>
</feature>
<organism evidence="7 8">
    <name type="scientific">Zhihengliuella halotolerans</name>
    <dbReference type="NCBI Taxonomy" id="370736"/>
    <lineage>
        <taxon>Bacteria</taxon>
        <taxon>Bacillati</taxon>
        <taxon>Actinomycetota</taxon>
        <taxon>Actinomycetes</taxon>
        <taxon>Micrococcales</taxon>
        <taxon>Micrococcaceae</taxon>
        <taxon>Zhihengliuella</taxon>
    </lineage>
</organism>
<feature type="transmembrane region" description="Helical" evidence="5">
    <location>
        <begin position="417"/>
        <end position="437"/>
    </location>
</feature>
<feature type="transmembrane region" description="Helical" evidence="5">
    <location>
        <begin position="349"/>
        <end position="371"/>
    </location>
</feature>
<dbReference type="OrthoDB" id="137613at2"/>
<dbReference type="PANTHER" id="PTHR42770:SF16">
    <property type="entry name" value="AMINO ACID PERMEASE"/>
    <property type="match status" value="1"/>
</dbReference>
<dbReference type="GO" id="GO:0016020">
    <property type="term" value="C:membrane"/>
    <property type="evidence" value="ECO:0007669"/>
    <property type="project" value="UniProtKB-SubCell"/>
</dbReference>
<feature type="transmembrane region" description="Helical" evidence="5">
    <location>
        <begin position="52"/>
        <end position="75"/>
    </location>
</feature>
<evidence type="ECO:0000256" key="1">
    <source>
        <dbReference type="ARBA" id="ARBA00004141"/>
    </source>
</evidence>
<keyword evidence="8" id="KW-1185">Reference proteome</keyword>
<proteinExistence type="predicted"/>
<keyword evidence="4 5" id="KW-0472">Membrane</keyword>
<evidence type="ECO:0000256" key="5">
    <source>
        <dbReference type="SAM" id="Phobius"/>
    </source>
</evidence>
<evidence type="ECO:0000256" key="4">
    <source>
        <dbReference type="ARBA" id="ARBA00023136"/>
    </source>
</evidence>
<evidence type="ECO:0000313" key="8">
    <source>
        <dbReference type="Proteomes" id="UP000292685"/>
    </source>
</evidence>
<feature type="transmembrane region" description="Helical" evidence="5">
    <location>
        <begin position="383"/>
        <end position="405"/>
    </location>
</feature>
<dbReference type="Proteomes" id="UP000292685">
    <property type="component" value="Unassembled WGS sequence"/>
</dbReference>
<reference evidence="7 8" key="1">
    <citation type="submission" date="2019-02" db="EMBL/GenBank/DDBJ databases">
        <title>Sequencing the genomes of 1000 actinobacteria strains.</title>
        <authorList>
            <person name="Klenk H.-P."/>
        </authorList>
    </citation>
    <scope>NUCLEOTIDE SEQUENCE [LARGE SCALE GENOMIC DNA]</scope>
    <source>
        <strain evidence="7 8">DSM 17364</strain>
    </source>
</reference>
<dbReference type="Pfam" id="PF00324">
    <property type="entry name" value="AA_permease"/>
    <property type="match status" value="1"/>
</dbReference>
<dbReference type="EMBL" id="SHLA01000001">
    <property type="protein sequence ID" value="RZU62748.1"/>
    <property type="molecule type" value="Genomic_DNA"/>
</dbReference>
<evidence type="ECO:0000256" key="3">
    <source>
        <dbReference type="ARBA" id="ARBA00022989"/>
    </source>
</evidence>
<dbReference type="PIRSF" id="PIRSF006060">
    <property type="entry name" value="AA_transporter"/>
    <property type="match status" value="1"/>
</dbReference>
<dbReference type="GO" id="GO:0055085">
    <property type="term" value="P:transmembrane transport"/>
    <property type="evidence" value="ECO:0007669"/>
    <property type="project" value="InterPro"/>
</dbReference>